<dbReference type="Proteomes" id="UP001189429">
    <property type="component" value="Unassembled WGS sequence"/>
</dbReference>
<sequence length="117" mass="13036">MLHAAHGKELLLARSKAIVVALELPGITIYPNTNFEHIGSAEKVLQALGNATNLAQLEDYDEIFDRKLHSGHRRLRHAALEAGTPLDIEAKRCLATRHCLCKRTTSMRLARFRAALN</sequence>
<protein>
    <submittedName>
        <fullName evidence="1">Uncharacterized protein</fullName>
    </submittedName>
</protein>
<comment type="caution">
    <text evidence="1">The sequence shown here is derived from an EMBL/GenBank/DDBJ whole genome shotgun (WGS) entry which is preliminary data.</text>
</comment>
<evidence type="ECO:0000313" key="2">
    <source>
        <dbReference type="Proteomes" id="UP001189429"/>
    </source>
</evidence>
<organism evidence="1 2">
    <name type="scientific">Prorocentrum cordatum</name>
    <dbReference type="NCBI Taxonomy" id="2364126"/>
    <lineage>
        <taxon>Eukaryota</taxon>
        <taxon>Sar</taxon>
        <taxon>Alveolata</taxon>
        <taxon>Dinophyceae</taxon>
        <taxon>Prorocentrales</taxon>
        <taxon>Prorocentraceae</taxon>
        <taxon>Prorocentrum</taxon>
    </lineage>
</organism>
<gene>
    <name evidence="1" type="ORF">PCOR1329_LOCUS45064</name>
</gene>
<dbReference type="EMBL" id="CAUYUJ010015416">
    <property type="protein sequence ID" value="CAK0853683.1"/>
    <property type="molecule type" value="Genomic_DNA"/>
</dbReference>
<accession>A0ABN9U634</accession>
<evidence type="ECO:0000313" key="1">
    <source>
        <dbReference type="EMBL" id="CAK0853683.1"/>
    </source>
</evidence>
<keyword evidence="2" id="KW-1185">Reference proteome</keyword>
<name>A0ABN9U634_9DINO</name>
<proteinExistence type="predicted"/>
<reference evidence="1" key="1">
    <citation type="submission" date="2023-10" db="EMBL/GenBank/DDBJ databases">
        <authorList>
            <person name="Chen Y."/>
            <person name="Shah S."/>
            <person name="Dougan E. K."/>
            <person name="Thang M."/>
            <person name="Chan C."/>
        </authorList>
    </citation>
    <scope>NUCLEOTIDE SEQUENCE [LARGE SCALE GENOMIC DNA]</scope>
</reference>